<comment type="caution">
    <text evidence="2">The sequence shown here is derived from an EMBL/GenBank/DDBJ whole genome shotgun (WGS) entry which is preliminary data.</text>
</comment>
<protein>
    <submittedName>
        <fullName evidence="2">18446_t:CDS:1</fullName>
    </submittedName>
</protein>
<evidence type="ECO:0000313" key="3">
    <source>
        <dbReference type="Proteomes" id="UP000789342"/>
    </source>
</evidence>
<dbReference type="EMBL" id="CAJVPV010022418">
    <property type="protein sequence ID" value="CAG8720850.1"/>
    <property type="molecule type" value="Genomic_DNA"/>
</dbReference>
<sequence length="186" mass="21729">DELSNIAKKIQEITLNYAVTRPTAESGDRQPATRPRRNDKCFQCGKNVKHYEIEGDDDYEIEEYDKVYNTNVTRKVGRPLKRRIEHSNDGEAIEVLISHHGTESLLEPESDQESVETDLFDEFEYEKEKVDERDGYYTGNVFSDEELYENPWEEMESPAIYLTNVEEVPTLEGKKEPELTTKERIE</sequence>
<feature type="non-terminal residue" evidence="2">
    <location>
        <position position="1"/>
    </location>
</feature>
<evidence type="ECO:0000256" key="1">
    <source>
        <dbReference type="SAM" id="MobiDB-lite"/>
    </source>
</evidence>
<dbReference type="OrthoDB" id="10612439at2759"/>
<accession>A0A9N9I4B2</accession>
<dbReference type="AlphaFoldDB" id="A0A9N9I4B2"/>
<keyword evidence="3" id="KW-1185">Reference proteome</keyword>
<feature type="region of interest" description="Disordered" evidence="1">
    <location>
        <begin position="20"/>
        <end position="39"/>
    </location>
</feature>
<proteinExistence type="predicted"/>
<evidence type="ECO:0000313" key="2">
    <source>
        <dbReference type="EMBL" id="CAG8720850.1"/>
    </source>
</evidence>
<name>A0A9N9I4B2_9GLOM</name>
<feature type="non-terminal residue" evidence="2">
    <location>
        <position position="186"/>
    </location>
</feature>
<organism evidence="2 3">
    <name type="scientific">Acaulospora morrowiae</name>
    <dbReference type="NCBI Taxonomy" id="94023"/>
    <lineage>
        <taxon>Eukaryota</taxon>
        <taxon>Fungi</taxon>
        <taxon>Fungi incertae sedis</taxon>
        <taxon>Mucoromycota</taxon>
        <taxon>Glomeromycotina</taxon>
        <taxon>Glomeromycetes</taxon>
        <taxon>Diversisporales</taxon>
        <taxon>Acaulosporaceae</taxon>
        <taxon>Acaulospora</taxon>
    </lineage>
</organism>
<dbReference type="Proteomes" id="UP000789342">
    <property type="component" value="Unassembled WGS sequence"/>
</dbReference>
<gene>
    <name evidence="2" type="ORF">AMORRO_LOCUS13329</name>
</gene>
<reference evidence="2" key="1">
    <citation type="submission" date="2021-06" db="EMBL/GenBank/DDBJ databases">
        <authorList>
            <person name="Kallberg Y."/>
            <person name="Tangrot J."/>
            <person name="Rosling A."/>
        </authorList>
    </citation>
    <scope>NUCLEOTIDE SEQUENCE</scope>
    <source>
        <strain evidence="2">CL551</strain>
    </source>
</reference>